<dbReference type="RefSeq" id="WP_175550778.1">
    <property type="nucleotide sequence ID" value="NZ_FQVF01000011.1"/>
</dbReference>
<dbReference type="AlphaFoldDB" id="A0A1M5EMS7"/>
<protein>
    <submittedName>
        <fullName evidence="1">Uncharacterized protein</fullName>
    </submittedName>
</protein>
<sequence>MTTQSKNPMVQSTQDILKKAVKAALERKQKLGQYSVMWKENKIVTQGEDAPQIQK</sequence>
<accession>A0A1M5EMS7</accession>
<evidence type="ECO:0000313" key="1">
    <source>
        <dbReference type="EMBL" id="SHF80515.1"/>
    </source>
</evidence>
<reference evidence="2" key="1">
    <citation type="submission" date="2016-11" db="EMBL/GenBank/DDBJ databases">
        <authorList>
            <person name="Varghese N."/>
            <person name="Submissions S."/>
        </authorList>
    </citation>
    <scope>NUCLEOTIDE SEQUENCE [LARGE SCALE GENOMIC DNA]</scope>
    <source>
        <strain evidence="2">DSM 16579</strain>
    </source>
</reference>
<keyword evidence="2" id="KW-1185">Reference proteome</keyword>
<dbReference type="EMBL" id="FQVF01000011">
    <property type="protein sequence ID" value="SHF80515.1"/>
    <property type="molecule type" value="Genomic_DNA"/>
</dbReference>
<dbReference type="Proteomes" id="UP000184517">
    <property type="component" value="Unassembled WGS sequence"/>
</dbReference>
<evidence type="ECO:0000313" key="2">
    <source>
        <dbReference type="Proteomes" id="UP000184517"/>
    </source>
</evidence>
<organism evidence="1 2">
    <name type="scientific">Marinomonas polaris DSM 16579</name>
    <dbReference type="NCBI Taxonomy" id="1122206"/>
    <lineage>
        <taxon>Bacteria</taxon>
        <taxon>Pseudomonadati</taxon>
        <taxon>Pseudomonadota</taxon>
        <taxon>Gammaproteobacteria</taxon>
        <taxon>Oceanospirillales</taxon>
        <taxon>Oceanospirillaceae</taxon>
        <taxon>Marinomonas</taxon>
    </lineage>
</organism>
<proteinExistence type="predicted"/>
<name>A0A1M5EMS7_9GAMM</name>
<gene>
    <name evidence="1" type="ORF">SAMN02745753_02689</name>
</gene>